<keyword evidence="3" id="KW-0238">DNA-binding</keyword>
<evidence type="ECO:0000259" key="7">
    <source>
        <dbReference type="PROSITE" id="PS50863"/>
    </source>
</evidence>
<feature type="non-terminal residue" evidence="8">
    <location>
        <position position="209"/>
    </location>
</feature>
<protein>
    <recommendedName>
        <fullName evidence="7">TF-B3 domain-containing protein</fullName>
    </recommendedName>
</protein>
<dbReference type="GO" id="GO:0005634">
    <property type="term" value="C:nucleus"/>
    <property type="evidence" value="ECO:0007669"/>
    <property type="project" value="UniProtKB-SubCell"/>
</dbReference>
<dbReference type="PANTHER" id="PTHR31920">
    <property type="entry name" value="B3 DOMAIN-CONTAINING"/>
    <property type="match status" value="1"/>
</dbReference>
<comment type="subcellular location">
    <subcellularLocation>
        <location evidence="1">Nucleus</location>
    </subcellularLocation>
</comment>
<dbReference type="InterPro" id="IPR050655">
    <property type="entry name" value="Plant_B3_domain"/>
</dbReference>
<dbReference type="AlphaFoldDB" id="A0AA42B451"/>
<evidence type="ECO:0000256" key="4">
    <source>
        <dbReference type="ARBA" id="ARBA00023163"/>
    </source>
</evidence>
<organism evidence="8 9">
    <name type="scientific">Papaver nudicaule</name>
    <name type="common">Iceland poppy</name>
    <dbReference type="NCBI Taxonomy" id="74823"/>
    <lineage>
        <taxon>Eukaryota</taxon>
        <taxon>Viridiplantae</taxon>
        <taxon>Streptophyta</taxon>
        <taxon>Embryophyta</taxon>
        <taxon>Tracheophyta</taxon>
        <taxon>Spermatophyta</taxon>
        <taxon>Magnoliopsida</taxon>
        <taxon>Ranunculales</taxon>
        <taxon>Papaveraceae</taxon>
        <taxon>Papaveroideae</taxon>
        <taxon>Papaver</taxon>
    </lineage>
</organism>
<gene>
    <name evidence="8" type="ORF">MKW94_003212</name>
</gene>
<dbReference type="SUPFAM" id="SSF101936">
    <property type="entry name" value="DNA-binding pseudobarrel domain"/>
    <property type="match status" value="1"/>
</dbReference>
<dbReference type="Gene3D" id="2.40.330.10">
    <property type="entry name" value="DNA-binding pseudobarrel domain"/>
    <property type="match status" value="1"/>
</dbReference>
<keyword evidence="4" id="KW-0804">Transcription</keyword>
<dbReference type="EMBL" id="JAJJMA010319101">
    <property type="protein sequence ID" value="MCL7049696.1"/>
    <property type="molecule type" value="Genomic_DNA"/>
</dbReference>
<dbReference type="PANTHER" id="PTHR31920:SF37">
    <property type="entry name" value="B3 DOMAIN-CONTAINING TRANSCRIPTION FACTOR VRN1"/>
    <property type="match status" value="1"/>
</dbReference>
<dbReference type="Pfam" id="PF02362">
    <property type="entry name" value="B3"/>
    <property type="match status" value="1"/>
</dbReference>
<evidence type="ECO:0000256" key="5">
    <source>
        <dbReference type="ARBA" id="ARBA00023242"/>
    </source>
</evidence>
<dbReference type="SMART" id="SM01019">
    <property type="entry name" value="B3"/>
    <property type="match status" value="1"/>
</dbReference>
<dbReference type="InterPro" id="IPR003340">
    <property type="entry name" value="B3_DNA-bd"/>
</dbReference>
<proteinExistence type="predicted"/>
<comment type="caution">
    <text evidence="8">The sequence shown here is derived from an EMBL/GenBank/DDBJ whole genome shotgun (WGS) entry which is preliminary data.</text>
</comment>
<dbReference type="InterPro" id="IPR015300">
    <property type="entry name" value="DNA-bd_pseudobarrel_sf"/>
</dbReference>
<reference evidence="8" key="1">
    <citation type="submission" date="2022-03" db="EMBL/GenBank/DDBJ databases">
        <title>A functionally conserved STORR gene fusion in Papaver species that diverged 16.8 million years ago.</title>
        <authorList>
            <person name="Catania T."/>
        </authorList>
    </citation>
    <scope>NUCLEOTIDE SEQUENCE</scope>
    <source>
        <strain evidence="8">S-191538</strain>
    </source>
</reference>
<keyword evidence="9" id="KW-1185">Reference proteome</keyword>
<sequence>MHFFKVILPQHIEDKRMEIPKEFLNKFGKKLSDTAIIKLPSGPIIWSIGLTKKGGVISFEHGWPEFIDFFSISVGHMLVFRYDGNSSFHVLIFSLLATEIDYAKYYFRTSNFKDKTQVIELDSSSTHSDDETSSTQSESSWSSREHGQVNLKTEPMYANTGTTRRSSFNTSLESQSKERALAEAEAFKSKNPFFRAIMHPSCARRGGNM</sequence>
<evidence type="ECO:0000256" key="1">
    <source>
        <dbReference type="ARBA" id="ARBA00004123"/>
    </source>
</evidence>
<evidence type="ECO:0000313" key="8">
    <source>
        <dbReference type="EMBL" id="MCL7049696.1"/>
    </source>
</evidence>
<dbReference type="Proteomes" id="UP001177140">
    <property type="component" value="Unassembled WGS sequence"/>
</dbReference>
<dbReference type="CDD" id="cd10017">
    <property type="entry name" value="B3_DNA"/>
    <property type="match status" value="1"/>
</dbReference>
<name>A0AA42B451_PAPNU</name>
<feature type="domain" description="TF-B3" evidence="7">
    <location>
        <begin position="2"/>
        <end position="96"/>
    </location>
</feature>
<dbReference type="GO" id="GO:0003677">
    <property type="term" value="F:DNA binding"/>
    <property type="evidence" value="ECO:0007669"/>
    <property type="project" value="UniProtKB-KW"/>
</dbReference>
<keyword evidence="5" id="KW-0539">Nucleus</keyword>
<dbReference type="PROSITE" id="PS50863">
    <property type="entry name" value="B3"/>
    <property type="match status" value="1"/>
</dbReference>
<accession>A0AA42B451</accession>
<evidence type="ECO:0000256" key="6">
    <source>
        <dbReference type="SAM" id="MobiDB-lite"/>
    </source>
</evidence>
<evidence type="ECO:0000256" key="3">
    <source>
        <dbReference type="ARBA" id="ARBA00023125"/>
    </source>
</evidence>
<feature type="region of interest" description="Disordered" evidence="6">
    <location>
        <begin position="123"/>
        <end position="175"/>
    </location>
</feature>
<feature type="compositionally biased region" description="Polar residues" evidence="6">
    <location>
        <begin position="159"/>
        <end position="174"/>
    </location>
</feature>
<feature type="compositionally biased region" description="Low complexity" evidence="6">
    <location>
        <begin position="133"/>
        <end position="142"/>
    </location>
</feature>
<evidence type="ECO:0000313" key="9">
    <source>
        <dbReference type="Proteomes" id="UP001177140"/>
    </source>
</evidence>
<evidence type="ECO:0000256" key="2">
    <source>
        <dbReference type="ARBA" id="ARBA00023015"/>
    </source>
</evidence>
<keyword evidence="2" id="KW-0805">Transcription regulation</keyword>